<accession>A0A146GAG9</accession>
<dbReference type="PANTHER" id="PTHR28259">
    <property type="entry name" value="FLUORIDE EXPORT PROTEIN 1-RELATED"/>
    <property type="match status" value="1"/>
</dbReference>
<keyword evidence="3" id="KW-0997">Cell inner membrane</keyword>
<comment type="activity regulation">
    <text evidence="11">Na(+) is not transported, but it plays an essential structural role and its presence is essential for fluoride channel function.</text>
</comment>
<evidence type="ECO:0000256" key="6">
    <source>
        <dbReference type="ARBA" id="ARBA00023065"/>
    </source>
</evidence>
<keyword evidence="13" id="KW-1185">Reference proteome</keyword>
<feature type="transmembrane region" description="Helical" evidence="11">
    <location>
        <begin position="32"/>
        <end position="57"/>
    </location>
</feature>
<feature type="binding site" evidence="11">
    <location>
        <position position="80"/>
    </location>
    <ligand>
        <name>Na(+)</name>
        <dbReference type="ChEBI" id="CHEBI:29101"/>
        <note>structural</note>
    </ligand>
</feature>
<dbReference type="PANTHER" id="PTHR28259:SF1">
    <property type="entry name" value="FLUORIDE EXPORT PROTEIN 1-RELATED"/>
    <property type="match status" value="1"/>
</dbReference>
<feature type="transmembrane region" description="Helical" evidence="11">
    <location>
        <begin position="69"/>
        <end position="93"/>
    </location>
</feature>
<feature type="transmembrane region" description="Helical" evidence="11">
    <location>
        <begin position="105"/>
        <end position="126"/>
    </location>
</feature>
<comment type="similarity">
    <text evidence="9 11">Belongs to the fluoride channel Fluc/FEX (TC 1.A.43) family.</text>
</comment>
<dbReference type="FunCoup" id="A0A146GAG9">
    <property type="interactions" value="293"/>
</dbReference>
<evidence type="ECO:0000256" key="9">
    <source>
        <dbReference type="ARBA" id="ARBA00035120"/>
    </source>
</evidence>
<evidence type="ECO:0000256" key="4">
    <source>
        <dbReference type="ARBA" id="ARBA00022692"/>
    </source>
</evidence>
<evidence type="ECO:0000256" key="1">
    <source>
        <dbReference type="ARBA" id="ARBA00004651"/>
    </source>
</evidence>
<comment type="subcellular location">
    <subcellularLocation>
        <location evidence="1 11">Cell membrane</location>
        <topology evidence="1 11">Multi-pass membrane protein</topology>
    </subcellularLocation>
</comment>
<dbReference type="HAMAP" id="MF_00454">
    <property type="entry name" value="FluC"/>
    <property type="match status" value="1"/>
</dbReference>
<evidence type="ECO:0000256" key="5">
    <source>
        <dbReference type="ARBA" id="ARBA00022989"/>
    </source>
</evidence>
<dbReference type="EMBL" id="BDCO01000002">
    <property type="protein sequence ID" value="GAT34222.1"/>
    <property type="molecule type" value="Genomic_DNA"/>
</dbReference>
<evidence type="ECO:0000256" key="7">
    <source>
        <dbReference type="ARBA" id="ARBA00023136"/>
    </source>
</evidence>
<proteinExistence type="inferred from homology"/>
<keyword evidence="7 11" id="KW-0472">Membrane</keyword>
<sequence>MKIYAAVMLGGAIGSLSRFLLASWIDGVSGALFPWGTVIVNIIGCFVIGLFSGLILPEGPWNASPALRSFAIIGVLGGFTTFSSFSLQSVALFRQGHHWLALGNVSLSLAACLLATAAGFAFALYIDKHVS</sequence>
<dbReference type="OrthoDB" id="9815830at2"/>
<keyword evidence="6 11" id="KW-0406">Ion transport</keyword>
<keyword evidence="5 11" id="KW-1133">Transmembrane helix</keyword>
<evidence type="ECO:0000256" key="8">
    <source>
        <dbReference type="ARBA" id="ARBA00023303"/>
    </source>
</evidence>
<evidence type="ECO:0000256" key="3">
    <source>
        <dbReference type="ARBA" id="ARBA00022519"/>
    </source>
</evidence>
<dbReference type="NCBIfam" id="TIGR00494">
    <property type="entry name" value="crcB"/>
    <property type="match status" value="1"/>
</dbReference>
<dbReference type="GO" id="GO:0046872">
    <property type="term" value="F:metal ion binding"/>
    <property type="evidence" value="ECO:0007669"/>
    <property type="project" value="UniProtKB-KW"/>
</dbReference>
<evidence type="ECO:0000313" key="12">
    <source>
        <dbReference type="EMBL" id="GAT34222.1"/>
    </source>
</evidence>
<feature type="binding site" evidence="11">
    <location>
        <position position="77"/>
    </location>
    <ligand>
        <name>Na(+)</name>
        <dbReference type="ChEBI" id="CHEBI:29101"/>
        <note>structural</note>
    </ligand>
</feature>
<keyword evidence="11" id="KW-0813">Transport</keyword>
<dbReference type="InterPro" id="IPR003691">
    <property type="entry name" value="FluC"/>
</dbReference>
<dbReference type="GO" id="GO:0140114">
    <property type="term" value="P:cellular detoxification of fluoride"/>
    <property type="evidence" value="ECO:0007669"/>
    <property type="project" value="UniProtKB-UniRule"/>
</dbReference>
<evidence type="ECO:0000256" key="2">
    <source>
        <dbReference type="ARBA" id="ARBA00022475"/>
    </source>
</evidence>
<dbReference type="RefSeq" id="WP_075079873.1">
    <property type="nucleotide sequence ID" value="NZ_BDCO01000002.1"/>
</dbReference>
<evidence type="ECO:0000256" key="11">
    <source>
        <dbReference type="HAMAP-Rule" id="MF_00454"/>
    </source>
</evidence>
<organism evidence="12 13">
    <name type="scientific">Terrimicrobium sacchariphilum</name>
    <dbReference type="NCBI Taxonomy" id="690879"/>
    <lineage>
        <taxon>Bacteria</taxon>
        <taxon>Pseudomonadati</taxon>
        <taxon>Verrucomicrobiota</taxon>
        <taxon>Terrimicrobiia</taxon>
        <taxon>Terrimicrobiales</taxon>
        <taxon>Terrimicrobiaceae</taxon>
        <taxon>Terrimicrobium</taxon>
    </lineage>
</organism>
<dbReference type="GO" id="GO:0005886">
    <property type="term" value="C:plasma membrane"/>
    <property type="evidence" value="ECO:0007669"/>
    <property type="project" value="UniProtKB-SubCell"/>
</dbReference>
<comment type="function">
    <text evidence="11">Fluoride-specific ion channel. Important for reducing fluoride concentration in the cell, thus reducing its toxicity.</text>
</comment>
<comment type="catalytic activity">
    <reaction evidence="10">
        <text>fluoride(in) = fluoride(out)</text>
        <dbReference type="Rhea" id="RHEA:76159"/>
        <dbReference type="ChEBI" id="CHEBI:17051"/>
    </reaction>
    <physiologicalReaction direction="left-to-right" evidence="10">
        <dbReference type="Rhea" id="RHEA:76160"/>
    </physiologicalReaction>
</comment>
<dbReference type="GO" id="GO:0062054">
    <property type="term" value="F:fluoride channel activity"/>
    <property type="evidence" value="ECO:0007669"/>
    <property type="project" value="UniProtKB-UniRule"/>
</dbReference>
<name>A0A146GAG9_TERSA</name>
<dbReference type="STRING" id="690879.TSACC_22646"/>
<protein>
    <recommendedName>
        <fullName evidence="11">Fluoride-specific ion channel FluC</fullName>
    </recommendedName>
</protein>
<dbReference type="Pfam" id="PF02537">
    <property type="entry name" value="CRCB"/>
    <property type="match status" value="1"/>
</dbReference>
<keyword evidence="8 11" id="KW-0407">Ion channel</keyword>
<gene>
    <name evidence="11" type="primary">fluC</name>
    <name evidence="11" type="synonym">crcB</name>
    <name evidence="12" type="ORF">TSACC_22646</name>
</gene>
<dbReference type="AlphaFoldDB" id="A0A146GAG9"/>
<keyword evidence="11" id="KW-0915">Sodium</keyword>
<dbReference type="InParanoid" id="A0A146GAG9"/>
<evidence type="ECO:0000256" key="10">
    <source>
        <dbReference type="ARBA" id="ARBA00035585"/>
    </source>
</evidence>
<comment type="caution">
    <text evidence="12">The sequence shown here is derived from an EMBL/GenBank/DDBJ whole genome shotgun (WGS) entry which is preliminary data.</text>
</comment>
<keyword evidence="11" id="KW-0479">Metal-binding</keyword>
<keyword evidence="2 11" id="KW-1003">Cell membrane</keyword>
<dbReference type="Proteomes" id="UP000076023">
    <property type="component" value="Unassembled WGS sequence"/>
</dbReference>
<keyword evidence="4 11" id="KW-0812">Transmembrane</keyword>
<reference evidence="13" key="1">
    <citation type="journal article" date="2017" name="Genome Announc.">
        <title>Draft Genome Sequence of Terrimicrobium sacchariphilum NM-5T, a Facultative Anaerobic Soil Bacterium of the Class Spartobacteria.</title>
        <authorList>
            <person name="Qiu Y.L."/>
            <person name="Tourlousse D.M."/>
            <person name="Matsuura N."/>
            <person name="Ohashi A."/>
            <person name="Sekiguchi Y."/>
        </authorList>
    </citation>
    <scope>NUCLEOTIDE SEQUENCE [LARGE SCALE GENOMIC DNA]</scope>
    <source>
        <strain evidence="13">NM-5</strain>
    </source>
</reference>
<evidence type="ECO:0000313" key="13">
    <source>
        <dbReference type="Proteomes" id="UP000076023"/>
    </source>
</evidence>